<sequence length="187" mass="21235">MESPNLYCDESFEPIDSPIDLSSKEVTDATAGGEVLEDKDRFVAPIDPIDLSCKKVKDAAAEVIDDAVGKHEIVLEDEDGVFEALPILNHPAYAVHPEISQLDEDNFFEMKLRNEMEDHVKDRIISDPRMMVEHVFQLGEKLKLQKENVYIAVQLVNKSLLVGPVRTSRHLKEREVKILQTSLRLKE</sequence>
<dbReference type="Gramene" id="Solyc04g078080.1.1">
    <property type="protein sequence ID" value="Solyc04g078080.1.1"/>
    <property type="gene ID" value="Solyc04g078080.1"/>
</dbReference>
<dbReference type="Proteomes" id="UP000004994">
    <property type="component" value="Chromosome 4"/>
</dbReference>
<dbReference type="EnsemblPlants" id="Solyc04g078080.1.1">
    <property type="protein sequence ID" value="Solyc04g078080.1.1"/>
    <property type="gene ID" value="Solyc04g078080.1"/>
</dbReference>
<organism evidence="1">
    <name type="scientific">Solanum lycopersicum</name>
    <name type="common">Tomato</name>
    <name type="synonym">Lycopersicon esculentum</name>
    <dbReference type="NCBI Taxonomy" id="4081"/>
    <lineage>
        <taxon>Eukaryota</taxon>
        <taxon>Viridiplantae</taxon>
        <taxon>Streptophyta</taxon>
        <taxon>Embryophyta</taxon>
        <taxon>Tracheophyta</taxon>
        <taxon>Spermatophyta</taxon>
        <taxon>Magnoliopsida</taxon>
        <taxon>eudicotyledons</taxon>
        <taxon>Gunneridae</taxon>
        <taxon>Pentapetalae</taxon>
        <taxon>asterids</taxon>
        <taxon>lamiids</taxon>
        <taxon>Solanales</taxon>
        <taxon>Solanaceae</taxon>
        <taxon>Solanoideae</taxon>
        <taxon>Solaneae</taxon>
        <taxon>Solanum</taxon>
        <taxon>Solanum subgen. Lycopersicon</taxon>
    </lineage>
</organism>
<dbReference type="PaxDb" id="4081-Solyc04g078080.1.1"/>
<evidence type="ECO:0000313" key="1">
    <source>
        <dbReference type="EnsemblPlants" id="Solyc04g078080.1.1"/>
    </source>
</evidence>
<dbReference type="InParanoid" id="K4BUP5"/>
<proteinExistence type="predicted"/>
<name>K4BUP5_SOLLC</name>
<protein>
    <submittedName>
        <fullName evidence="1">Uncharacterized protein</fullName>
    </submittedName>
</protein>
<evidence type="ECO:0000313" key="2">
    <source>
        <dbReference type="Proteomes" id="UP000004994"/>
    </source>
</evidence>
<dbReference type="HOGENOM" id="CLU_1450015_0_0_1"/>
<keyword evidence="2" id="KW-1185">Reference proteome</keyword>
<reference evidence="1" key="1">
    <citation type="journal article" date="2012" name="Nature">
        <title>The tomato genome sequence provides insights into fleshy fruit evolution.</title>
        <authorList>
            <consortium name="Tomato Genome Consortium"/>
        </authorList>
    </citation>
    <scope>NUCLEOTIDE SEQUENCE [LARGE SCALE GENOMIC DNA]</scope>
    <source>
        <strain evidence="1">cv. Heinz 1706</strain>
    </source>
</reference>
<reference evidence="1" key="2">
    <citation type="submission" date="2015-06" db="UniProtKB">
        <authorList>
            <consortium name="EnsemblPlants"/>
        </authorList>
    </citation>
    <scope>IDENTIFICATION</scope>
    <source>
        <strain evidence="1">cv. Heinz 1706</strain>
    </source>
</reference>
<dbReference type="AlphaFoldDB" id="K4BUP5"/>
<accession>K4BUP5</accession>